<proteinExistence type="inferred from homology"/>
<evidence type="ECO:0000256" key="2">
    <source>
        <dbReference type="ARBA" id="ARBA00023015"/>
    </source>
</evidence>
<dbReference type="InterPro" id="IPR013324">
    <property type="entry name" value="RNA_pol_sigma_r3/r4-like"/>
</dbReference>
<evidence type="ECO:0000259" key="6">
    <source>
        <dbReference type="Pfam" id="PF08281"/>
    </source>
</evidence>
<feature type="domain" description="Sugar-binding" evidence="5">
    <location>
        <begin position="62"/>
        <end position="317"/>
    </location>
</feature>
<evidence type="ECO:0000313" key="7">
    <source>
        <dbReference type="EMBL" id="CRL10012.1"/>
    </source>
</evidence>
<evidence type="ECO:0000256" key="4">
    <source>
        <dbReference type="ARBA" id="ARBA00023163"/>
    </source>
</evidence>
<reference evidence="8" key="1">
    <citation type="submission" date="2015-05" db="EMBL/GenBank/DDBJ databases">
        <authorList>
            <person name="Rodrigo-Torres Lidia"/>
            <person name="Arahal R.David."/>
        </authorList>
    </citation>
    <scope>NUCLEOTIDE SEQUENCE [LARGE SCALE GENOMIC DNA]</scope>
    <source>
        <strain evidence="8">CECT 7321</strain>
    </source>
</reference>
<dbReference type="InterPro" id="IPR013249">
    <property type="entry name" value="RNA_pol_sigma70_r4_t2"/>
</dbReference>
<organism evidence="7 8">
    <name type="scientific">Phaeobacter italicus</name>
    <dbReference type="NCBI Taxonomy" id="481446"/>
    <lineage>
        <taxon>Bacteria</taxon>
        <taxon>Pseudomonadati</taxon>
        <taxon>Pseudomonadota</taxon>
        <taxon>Alphaproteobacteria</taxon>
        <taxon>Rhodobacterales</taxon>
        <taxon>Roseobacteraceae</taxon>
        <taxon>Phaeobacter</taxon>
    </lineage>
</organism>
<dbReference type="SUPFAM" id="SSF100950">
    <property type="entry name" value="NagB/RpiA/CoA transferase-like"/>
    <property type="match status" value="1"/>
</dbReference>
<keyword evidence="4" id="KW-0804">Transcription</keyword>
<name>A0A0H5CYA1_9RHOB</name>
<evidence type="ECO:0000259" key="5">
    <source>
        <dbReference type="Pfam" id="PF04198"/>
    </source>
</evidence>
<dbReference type="Gene3D" id="3.40.50.1360">
    <property type="match status" value="1"/>
</dbReference>
<dbReference type="Proteomes" id="UP000043764">
    <property type="component" value="Unassembled WGS sequence"/>
</dbReference>
<dbReference type="GO" id="GO:0006352">
    <property type="term" value="P:DNA-templated transcription initiation"/>
    <property type="evidence" value="ECO:0007669"/>
    <property type="project" value="InterPro"/>
</dbReference>
<protein>
    <submittedName>
        <fullName evidence="7">Transcriptional regulator LsrR</fullName>
    </submittedName>
</protein>
<keyword evidence="3" id="KW-0238">DNA-binding</keyword>
<dbReference type="EMBL" id="CVRL01000010">
    <property type="protein sequence ID" value="CRL10012.1"/>
    <property type="molecule type" value="Genomic_DNA"/>
</dbReference>
<dbReference type="SUPFAM" id="SSF88659">
    <property type="entry name" value="Sigma3 and sigma4 domains of RNA polymerase sigma factors"/>
    <property type="match status" value="1"/>
</dbReference>
<evidence type="ECO:0000313" key="8">
    <source>
        <dbReference type="Proteomes" id="UP000043764"/>
    </source>
</evidence>
<dbReference type="RefSeq" id="WP_050672697.1">
    <property type="nucleotide sequence ID" value="NZ_CVRL01000010.1"/>
</dbReference>
<dbReference type="InterPro" id="IPR037171">
    <property type="entry name" value="NagB/RpiA_transferase-like"/>
</dbReference>
<dbReference type="PANTHER" id="PTHR34294">
    <property type="entry name" value="TRANSCRIPTIONAL REGULATOR-RELATED"/>
    <property type="match status" value="1"/>
</dbReference>
<dbReference type="Pfam" id="PF04198">
    <property type="entry name" value="Sugar-bind"/>
    <property type="match status" value="1"/>
</dbReference>
<sequence>MADPSPDFQLTRQIHTVLVLHFIEGMKQSEIATKLNLSTSKVNRLIAQGRKLGMVKIDIESPFERLSELEARLVSATALRSAMVTPTVSGNADTKLQQVGKAAANMLMETIRDGDVIAITGGKAVSAVVENLSPERALDVTVVPLTGGVQGKFYTDVNHLVTRMAERLGGKPMLVHAPLFAENTEQRNMLTDMASIKEVFDLARRADVALTGIGSVEPRGSSYYDLNPVPEADRKMLVSMGVTAEFMAHLIGRNGQLADYGLNRRLVALSPEEIRSCRTVIGVAAGAHKARPIQAVLNGHLVNKLVLDEETVTAVLAQMEGTEHAA</sequence>
<evidence type="ECO:0000256" key="1">
    <source>
        <dbReference type="ARBA" id="ARBA00010466"/>
    </source>
</evidence>
<gene>
    <name evidence="7" type="primary">lsrR</name>
    <name evidence="7" type="ORF">NIT7321_00850</name>
</gene>
<dbReference type="STRING" id="481446.NIT7645_03189"/>
<comment type="similarity">
    <text evidence="1">Belongs to the SorC transcriptional regulatory family.</text>
</comment>
<dbReference type="GO" id="GO:0030246">
    <property type="term" value="F:carbohydrate binding"/>
    <property type="evidence" value="ECO:0007669"/>
    <property type="project" value="InterPro"/>
</dbReference>
<dbReference type="GO" id="GO:0016987">
    <property type="term" value="F:sigma factor activity"/>
    <property type="evidence" value="ECO:0007669"/>
    <property type="project" value="InterPro"/>
</dbReference>
<dbReference type="Gene3D" id="1.10.10.60">
    <property type="entry name" value="Homeodomain-like"/>
    <property type="match status" value="1"/>
</dbReference>
<keyword evidence="8" id="KW-1185">Reference proteome</keyword>
<dbReference type="Pfam" id="PF08281">
    <property type="entry name" value="Sigma70_r4_2"/>
    <property type="match status" value="1"/>
</dbReference>
<keyword evidence="2" id="KW-0805">Transcription regulation</keyword>
<evidence type="ECO:0000256" key="3">
    <source>
        <dbReference type="ARBA" id="ARBA00023125"/>
    </source>
</evidence>
<dbReference type="InterPro" id="IPR007324">
    <property type="entry name" value="Sugar-bd_dom_put"/>
</dbReference>
<dbReference type="PANTHER" id="PTHR34294:SF1">
    <property type="entry name" value="TRANSCRIPTIONAL REGULATOR LSRR"/>
    <property type="match status" value="1"/>
</dbReference>
<dbReference type="GO" id="GO:0003677">
    <property type="term" value="F:DNA binding"/>
    <property type="evidence" value="ECO:0007669"/>
    <property type="project" value="UniProtKB-KW"/>
</dbReference>
<accession>A0A0H5CYA1</accession>
<dbReference type="AlphaFoldDB" id="A0A0H5CYA1"/>
<dbReference type="InterPro" id="IPR051054">
    <property type="entry name" value="SorC_transcr_regulators"/>
</dbReference>
<feature type="domain" description="RNA polymerase sigma factor 70 region 4 type 2" evidence="6">
    <location>
        <begin position="10"/>
        <end position="51"/>
    </location>
</feature>